<name>A0A7Y6C3V9_9BACL</name>
<proteinExistence type="predicted"/>
<reference evidence="1 2" key="1">
    <citation type="submission" date="2020-05" db="EMBL/GenBank/DDBJ databases">
        <title>Genome Sequencing of Type Strains.</title>
        <authorList>
            <person name="Lemaire J.F."/>
            <person name="Inderbitzin P."/>
            <person name="Gregorio O.A."/>
            <person name="Collins S.B."/>
            <person name="Wespe N."/>
            <person name="Knight-Connoni V."/>
        </authorList>
    </citation>
    <scope>NUCLEOTIDE SEQUENCE [LARGE SCALE GENOMIC DNA]</scope>
    <source>
        <strain evidence="1 2">LMG 21957</strain>
    </source>
</reference>
<dbReference type="RefSeq" id="WP_175399590.1">
    <property type="nucleotide sequence ID" value="NZ_JABMCB010000206.1"/>
</dbReference>
<accession>A0A7Y6C3V9</accession>
<dbReference type="Proteomes" id="UP000526125">
    <property type="component" value="Unassembled WGS sequence"/>
</dbReference>
<comment type="caution">
    <text evidence="1">The sequence shown here is derived from an EMBL/GenBank/DDBJ whole genome shotgun (WGS) entry which is preliminary data.</text>
</comment>
<organism evidence="1 2">
    <name type="scientific">Paenibacillus xylanilyticus</name>
    <dbReference type="NCBI Taxonomy" id="248903"/>
    <lineage>
        <taxon>Bacteria</taxon>
        <taxon>Bacillati</taxon>
        <taxon>Bacillota</taxon>
        <taxon>Bacilli</taxon>
        <taxon>Bacillales</taxon>
        <taxon>Paenibacillaceae</taxon>
        <taxon>Paenibacillus</taxon>
    </lineage>
</organism>
<evidence type="ECO:0000313" key="1">
    <source>
        <dbReference type="EMBL" id="NUU80061.1"/>
    </source>
</evidence>
<dbReference type="EMBL" id="JABMCB010000206">
    <property type="protein sequence ID" value="NUU80061.1"/>
    <property type="molecule type" value="Genomic_DNA"/>
</dbReference>
<evidence type="ECO:0008006" key="3">
    <source>
        <dbReference type="Google" id="ProtNLM"/>
    </source>
</evidence>
<gene>
    <name evidence="1" type="ORF">HP552_33265</name>
</gene>
<dbReference type="AlphaFoldDB" id="A0A7Y6C3V9"/>
<keyword evidence="2" id="KW-1185">Reference proteome</keyword>
<sequence>MKYYSPLTPWLERQRTLPDFAFLEQGEPDFELGGFLGMDYCYSLHEVNRHNAKSLKTTWKLVREYVNKALIISQNESGNWLDREEVAMIKEELGDPPPHCYPIYLITVGKYPNERLVYIGKTSSDVSRFVGGHKIALKLHDPLYDNLQKRVYFCSVVFITDGDYLPIEWISPIENAVSILDSVESHLISSLKPELNFSKTKRNYSKYSISLHIQNFTDSKVLNDVIV</sequence>
<protein>
    <recommendedName>
        <fullName evidence="3">GIY-YIG domain-containing protein</fullName>
    </recommendedName>
</protein>
<evidence type="ECO:0000313" key="2">
    <source>
        <dbReference type="Proteomes" id="UP000526125"/>
    </source>
</evidence>